<proteinExistence type="predicted"/>
<evidence type="ECO:0000313" key="1">
    <source>
        <dbReference type="EMBL" id="SKC87237.1"/>
    </source>
</evidence>
<evidence type="ECO:0000313" key="2">
    <source>
        <dbReference type="Proteomes" id="UP000190961"/>
    </source>
</evidence>
<dbReference type="Proteomes" id="UP000190961">
    <property type="component" value="Unassembled WGS sequence"/>
</dbReference>
<sequence>MELSDETTISISNESEDAFIVQKAKIYLPLLSYNISLMAFKVVKIFFQV</sequence>
<accession>A0A1T5MG80</accession>
<protein>
    <submittedName>
        <fullName evidence="1">Uncharacterized protein</fullName>
    </submittedName>
</protein>
<dbReference type="AlphaFoldDB" id="A0A1T5MG80"/>
<organism evidence="1 2">
    <name type="scientific">Ohtaekwangia koreensis</name>
    <dbReference type="NCBI Taxonomy" id="688867"/>
    <lineage>
        <taxon>Bacteria</taxon>
        <taxon>Pseudomonadati</taxon>
        <taxon>Bacteroidota</taxon>
        <taxon>Cytophagia</taxon>
        <taxon>Cytophagales</taxon>
        <taxon>Fulvivirgaceae</taxon>
        <taxon>Ohtaekwangia</taxon>
    </lineage>
</organism>
<gene>
    <name evidence="1" type="ORF">SAMN05660236_5360</name>
</gene>
<reference evidence="1 2" key="1">
    <citation type="submission" date="2017-02" db="EMBL/GenBank/DDBJ databases">
        <authorList>
            <person name="Peterson S.W."/>
        </authorList>
    </citation>
    <scope>NUCLEOTIDE SEQUENCE [LARGE SCALE GENOMIC DNA]</scope>
    <source>
        <strain evidence="1 2">DSM 25262</strain>
    </source>
</reference>
<dbReference type="EMBL" id="FUZU01000004">
    <property type="protein sequence ID" value="SKC87237.1"/>
    <property type="molecule type" value="Genomic_DNA"/>
</dbReference>
<dbReference type="STRING" id="688867.SAMN05660236_5360"/>
<keyword evidence="2" id="KW-1185">Reference proteome</keyword>
<name>A0A1T5MG80_9BACT</name>